<proteinExistence type="predicted"/>
<dbReference type="RefSeq" id="WP_008487178.1">
    <property type="nucleotide sequence ID" value="NZ_AMRG01000001.1"/>
</dbReference>
<evidence type="ECO:0000313" key="2">
    <source>
        <dbReference type="Proteomes" id="UP000014115"/>
    </source>
</evidence>
<dbReference type="PATRIC" id="fig|740709.3.peg.226"/>
<dbReference type="eggNOG" id="COG0616">
    <property type="taxonomic scope" value="Bacteria"/>
</dbReference>
<dbReference type="InterPro" id="IPR002825">
    <property type="entry name" value="Pept_S49_ser-pept_pro"/>
</dbReference>
<gene>
    <name evidence="1" type="ORF">A10D4_01120</name>
</gene>
<dbReference type="AlphaFoldDB" id="K2KMA2"/>
<dbReference type="PANTHER" id="PTHR35984:SF1">
    <property type="entry name" value="PERIPLASMIC SERINE PROTEASE"/>
    <property type="match status" value="1"/>
</dbReference>
<accession>K2KMA2</accession>
<protein>
    <recommendedName>
        <fullName evidence="3">Serine dehydrogenase proteinase</fullName>
    </recommendedName>
</protein>
<dbReference type="GO" id="GO:0016020">
    <property type="term" value="C:membrane"/>
    <property type="evidence" value="ECO:0007669"/>
    <property type="project" value="InterPro"/>
</dbReference>
<organism evidence="1 2">
    <name type="scientific">Idiomarina xiamenensis 10-D-4</name>
    <dbReference type="NCBI Taxonomy" id="740709"/>
    <lineage>
        <taxon>Bacteria</taxon>
        <taxon>Pseudomonadati</taxon>
        <taxon>Pseudomonadota</taxon>
        <taxon>Gammaproteobacteria</taxon>
        <taxon>Alteromonadales</taxon>
        <taxon>Idiomarinaceae</taxon>
        <taxon>Idiomarina</taxon>
    </lineage>
</organism>
<dbReference type="Proteomes" id="UP000014115">
    <property type="component" value="Unassembled WGS sequence"/>
</dbReference>
<dbReference type="EMBL" id="AMRG01000001">
    <property type="protein sequence ID" value="EKE87652.1"/>
    <property type="molecule type" value="Genomic_DNA"/>
</dbReference>
<comment type="caution">
    <text evidence="1">The sequence shown here is derived from an EMBL/GenBank/DDBJ whole genome shotgun (WGS) entry which is preliminary data.</text>
</comment>
<reference evidence="1 2" key="1">
    <citation type="journal article" date="2012" name="J. Bacteriol.">
        <title>Genome Sequence of Idiomarina xiamenensis Type Strain 10-D-4.</title>
        <authorList>
            <person name="Lai Q."/>
            <person name="Wang L."/>
            <person name="Wang W."/>
            <person name="Shao Z."/>
        </authorList>
    </citation>
    <scope>NUCLEOTIDE SEQUENCE [LARGE SCALE GENOMIC DNA]</scope>
    <source>
        <strain evidence="1 2">10-D-4</strain>
    </source>
</reference>
<name>K2KMA2_9GAMM</name>
<dbReference type="PANTHER" id="PTHR35984">
    <property type="entry name" value="PERIPLASMIC SERINE PROTEASE"/>
    <property type="match status" value="1"/>
</dbReference>
<evidence type="ECO:0008006" key="3">
    <source>
        <dbReference type="Google" id="ProtNLM"/>
    </source>
</evidence>
<sequence>MVTPTFIAQQPLQKLQQALQQQRQQRSEQTLRGDSRVLLLAASQLSIELLPALHQALASLPVGDHLDVVIYSRGGVVNGVRRLALLLHEYAEKLTFIVPHYCESSATLLCLSGQQLIAGPLSIFSPIDPQLQAESAADGMPSSISAQDLRLFPEALSDWFQLADEDAVSFAVQQLAQSIFPTTLTSFYRANQEQQMIARQLLERSGSTLSKQQQHAIVEQLVQGYHSHSYAITDSELAALGLPVVRDTAIYSQALDIADQVRAHLGAGARSDAQQPWCDAIIASCTLQHSRWHQPDALQPQWQTLRADAAQ</sequence>
<dbReference type="InterPro" id="IPR029045">
    <property type="entry name" value="ClpP/crotonase-like_dom_sf"/>
</dbReference>
<dbReference type="OrthoDB" id="6399343at2"/>
<dbReference type="Pfam" id="PF01972">
    <property type="entry name" value="SDH_protease"/>
    <property type="match status" value="1"/>
</dbReference>
<dbReference type="STRING" id="740709.A10D4_01120"/>
<keyword evidence="2" id="KW-1185">Reference proteome</keyword>
<evidence type="ECO:0000313" key="1">
    <source>
        <dbReference type="EMBL" id="EKE87652.1"/>
    </source>
</evidence>
<dbReference type="SUPFAM" id="SSF52096">
    <property type="entry name" value="ClpP/crotonase"/>
    <property type="match status" value="1"/>
</dbReference>